<evidence type="ECO:0000256" key="6">
    <source>
        <dbReference type="ARBA" id="ARBA00022989"/>
    </source>
</evidence>
<feature type="transmembrane region" description="Helical" evidence="9">
    <location>
        <begin position="92"/>
        <end position="111"/>
    </location>
</feature>
<keyword evidence="8 9" id="KW-0472">Membrane</keyword>
<feature type="transmembrane region" description="Helical" evidence="9">
    <location>
        <begin position="27"/>
        <end position="47"/>
    </location>
</feature>
<feature type="transmembrane region" description="Helical" evidence="9">
    <location>
        <begin position="59"/>
        <end position="80"/>
    </location>
</feature>
<keyword evidence="10" id="KW-0732">Signal</keyword>
<accession>A0A2A6E4I9</accession>
<dbReference type="PANTHER" id="PTHR31503">
    <property type="entry name" value="VACUOLAR CALCIUM ION TRANSPORTER"/>
    <property type="match status" value="1"/>
</dbReference>
<evidence type="ECO:0000256" key="2">
    <source>
        <dbReference type="ARBA" id="ARBA00022448"/>
    </source>
</evidence>
<dbReference type="Pfam" id="PF01699">
    <property type="entry name" value="Na_Ca_ex"/>
    <property type="match status" value="2"/>
</dbReference>
<dbReference type="GO" id="GO:0012505">
    <property type="term" value="C:endomembrane system"/>
    <property type="evidence" value="ECO:0007669"/>
    <property type="project" value="UniProtKB-SubCell"/>
</dbReference>
<dbReference type="AlphaFoldDB" id="A0A2A6E4I9"/>
<evidence type="ECO:0000256" key="7">
    <source>
        <dbReference type="ARBA" id="ARBA00023065"/>
    </source>
</evidence>
<protein>
    <recommendedName>
        <fullName evidence="9">Ca(2+)/H(+) antiporter</fullName>
    </recommendedName>
</protein>
<gene>
    <name evidence="12" type="ORF">BLM47_01215</name>
</gene>
<evidence type="ECO:0000256" key="4">
    <source>
        <dbReference type="ARBA" id="ARBA00022692"/>
    </source>
</evidence>
<dbReference type="InterPro" id="IPR004713">
    <property type="entry name" value="CaH_exchang"/>
</dbReference>
<feature type="domain" description="Sodium/calcium exchanger membrane region" evidence="11">
    <location>
        <begin position="28"/>
        <end position="177"/>
    </location>
</feature>
<evidence type="ECO:0000256" key="1">
    <source>
        <dbReference type="ARBA" id="ARBA00004127"/>
    </source>
</evidence>
<feature type="transmembrane region" description="Helical" evidence="9">
    <location>
        <begin position="123"/>
        <end position="144"/>
    </location>
</feature>
<keyword evidence="2 9" id="KW-0813">Transport</keyword>
<feature type="domain" description="Sodium/calcium exchanger membrane region" evidence="11">
    <location>
        <begin position="204"/>
        <end position="342"/>
    </location>
</feature>
<reference evidence="12 13" key="1">
    <citation type="submission" date="2016-12" db="EMBL/GenBank/DDBJ databases">
        <title>Candidatus Reconcilibacillus cellulovorans genome.</title>
        <authorList>
            <person name="Kolinko S."/>
            <person name="Wu Y.-W."/>
            <person name="Tachea F."/>
            <person name="Denzel E."/>
            <person name="Hiras J."/>
            <person name="Baecker N."/>
            <person name="Chan L.J."/>
            <person name="Eichorst S.A."/>
            <person name="Frey D."/>
            <person name="Adams P.D."/>
            <person name="Pray T."/>
            <person name="Tanjore D."/>
            <person name="Petzold C.J."/>
            <person name="Gladden J.M."/>
            <person name="Simmons B.A."/>
            <person name="Singer S.W."/>
        </authorList>
    </citation>
    <scope>NUCLEOTIDE SEQUENCE [LARGE SCALE GENOMIC DNA]</scope>
    <source>
        <strain evidence="12">JTherm</strain>
    </source>
</reference>
<keyword evidence="6 9" id="KW-1133">Transmembrane helix</keyword>
<feature type="transmembrane region" description="Helical" evidence="9">
    <location>
        <begin position="272"/>
        <end position="295"/>
    </location>
</feature>
<dbReference type="Gene3D" id="1.20.1420.30">
    <property type="entry name" value="NCX, central ion-binding region"/>
    <property type="match status" value="1"/>
</dbReference>
<proteinExistence type="inferred from homology"/>
<evidence type="ECO:0000256" key="3">
    <source>
        <dbReference type="ARBA" id="ARBA00022568"/>
    </source>
</evidence>
<comment type="caution">
    <text evidence="9">Lacks conserved residue(s) required for the propagation of feature annotation.</text>
</comment>
<evidence type="ECO:0000313" key="13">
    <source>
        <dbReference type="Proteomes" id="UP000243688"/>
    </source>
</evidence>
<feature type="transmembrane region" description="Helical" evidence="9">
    <location>
        <begin position="205"/>
        <end position="226"/>
    </location>
</feature>
<dbReference type="InterPro" id="IPR044880">
    <property type="entry name" value="NCX_ion-bd_dom_sf"/>
</dbReference>
<comment type="similarity">
    <text evidence="9">Belongs to the Ca(2+):cation antiporter (CaCA) (TC 2.A.19) family.</text>
</comment>
<comment type="function">
    <text evidence="9">Ca(+)/H(+) antiporter that extrudes calcium in exchange for external protons.</text>
</comment>
<evidence type="ECO:0000256" key="9">
    <source>
        <dbReference type="RuleBase" id="RU365028"/>
    </source>
</evidence>
<sequence length="349" mass="37177">MSRKFAVSLVATFAAAAVGHYTHADAAVRFALACIAVLFAAAFLGRATESVAVYAGQRVGGFLNATFGNAAELIIALFLVKSGFHSVVKASLTGSVIGNLLLVLGLSVLLGGLRHRVQRFNPVLAGHTVSLMMLALLCLLLPAFFADRLAAREQAVFSLVVAAVMLAAYVCWLWFSMVTHQKELEEQTESADHGHTAPWSKTQSIVFLLAATGMIAFISEWLVNALETFTERFGLSELFVGAFLIAIVGNAAEHSAAVWLAMKNKLGAAVEIAIGSSLQIALFVSPVLVFASFLFGRPMDLIFDPAELTAIGVAVFIAASVARDGRTDWFEGVLLLALYVALGTAFFFL</sequence>
<feature type="transmembrane region" description="Helical" evidence="9">
    <location>
        <begin position="329"/>
        <end position="348"/>
    </location>
</feature>
<feature type="signal peptide" evidence="10">
    <location>
        <begin position="1"/>
        <end position="26"/>
    </location>
</feature>
<evidence type="ECO:0000256" key="8">
    <source>
        <dbReference type="ARBA" id="ARBA00023136"/>
    </source>
</evidence>
<organism evidence="12 13">
    <name type="scientific">Candidatus Reconcilbacillus cellulovorans</name>
    <dbReference type="NCBI Taxonomy" id="1906605"/>
    <lineage>
        <taxon>Bacteria</taxon>
        <taxon>Bacillati</taxon>
        <taxon>Bacillota</taxon>
        <taxon>Bacilli</taxon>
        <taxon>Bacillales</taxon>
        <taxon>Paenibacillaceae</taxon>
        <taxon>Candidatus Reconcilbacillus</taxon>
    </lineage>
</organism>
<dbReference type="GO" id="GO:0015369">
    <property type="term" value="F:calcium:proton antiporter activity"/>
    <property type="evidence" value="ECO:0007669"/>
    <property type="project" value="UniProtKB-UniRule"/>
</dbReference>
<dbReference type="GO" id="GO:0016020">
    <property type="term" value="C:membrane"/>
    <property type="evidence" value="ECO:0007669"/>
    <property type="project" value="InterPro"/>
</dbReference>
<keyword evidence="7 9" id="KW-0406">Ion transport</keyword>
<comment type="caution">
    <text evidence="12">The sequence shown here is derived from an EMBL/GenBank/DDBJ whole genome shotgun (WGS) entry which is preliminary data.</text>
</comment>
<dbReference type="Proteomes" id="UP000243688">
    <property type="component" value="Unassembled WGS sequence"/>
</dbReference>
<evidence type="ECO:0000256" key="10">
    <source>
        <dbReference type="SAM" id="SignalP"/>
    </source>
</evidence>
<comment type="subcellular location">
    <subcellularLocation>
        <location evidence="1">Endomembrane system</location>
        <topology evidence="1">Multi-pass membrane protein</topology>
    </subcellularLocation>
</comment>
<feature type="transmembrane region" description="Helical" evidence="9">
    <location>
        <begin position="156"/>
        <end position="175"/>
    </location>
</feature>
<keyword evidence="3 9" id="KW-0109">Calcium transport</keyword>
<dbReference type="InterPro" id="IPR004837">
    <property type="entry name" value="NaCa_Exmemb"/>
</dbReference>
<keyword evidence="4 9" id="KW-0812">Transmembrane</keyword>
<feature type="chain" id="PRO_5012969832" description="Ca(2+)/H(+) antiporter" evidence="10">
    <location>
        <begin position="27"/>
        <end position="349"/>
    </location>
</feature>
<feature type="transmembrane region" description="Helical" evidence="9">
    <location>
        <begin position="301"/>
        <end position="322"/>
    </location>
</feature>
<evidence type="ECO:0000259" key="11">
    <source>
        <dbReference type="Pfam" id="PF01699"/>
    </source>
</evidence>
<keyword evidence="5 9" id="KW-0106">Calcium</keyword>
<dbReference type="PANTHER" id="PTHR31503:SF22">
    <property type="entry name" value="VACUOLAR CALCIUM ION TRANSPORTER"/>
    <property type="match status" value="1"/>
</dbReference>
<evidence type="ECO:0000313" key="12">
    <source>
        <dbReference type="EMBL" id="PDO11746.1"/>
    </source>
</evidence>
<feature type="transmembrane region" description="Helical" evidence="9">
    <location>
        <begin position="238"/>
        <end position="260"/>
    </location>
</feature>
<dbReference type="NCBIfam" id="TIGR00378">
    <property type="entry name" value="cax"/>
    <property type="match status" value="1"/>
</dbReference>
<name>A0A2A6E4I9_9BACL</name>
<evidence type="ECO:0000256" key="5">
    <source>
        <dbReference type="ARBA" id="ARBA00022837"/>
    </source>
</evidence>
<keyword evidence="9" id="KW-0050">Antiport</keyword>
<dbReference type="GO" id="GO:0006874">
    <property type="term" value="P:intracellular calcium ion homeostasis"/>
    <property type="evidence" value="ECO:0007669"/>
    <property type="project" value="TreeGrafter"/>
</dbReference>
<dbReference type="EMBL" id="MOXJ01000001">
    <property type="protein sequence ID" value="PDO11746.1"/>
    <property type="molecule type" value="Genomic_DNA"/>
</dbReference>
<dbReference type="InterPro" id="IPR004798">
    <property type="entry name" value="CAX-like"/>
</dbReference>